<evidence type="ECO:0000313" key="3">
    <source>
        <dbReference type="EMBL" id="KNE58175.1"/>
    </source>
</evidence>
<feature type="region of interest" description="Disordered" evidence="1">
    <location>
        <begin position="125"/>
        <end position="150"/>
    </location>
</feature>
<proteinExistence type="predicted"/>
<evidence type="ECO:0008006" key="5">
    <source>
        <dbReference type="Google" id="ProtNLM"/>
    </source>
</evidence>
<dbReference type="AlphaFoldDB" id="A0A0L0S6X0"/>
<evidence type="ECO:0000256" key="1">
    <source>
        <dbReference type="SAM" id="MobiDB-lite"/>
    </source>
</evidence>
<dbReference type="Proteomes" id="UP000054350">
    <property type="component" value="Unassembled WGS sequence"/>
</dbReference>
<dbReference type="EMBL" id="GG745332">
    <property type="protein sequence ID" value="KNE58175.1"/>
    <property type="molecule type" value="Genomic_DNA"/>
</dbReference>
<organism evidence="3 4">
    <name type="scientific">Allomyces macrogynus (strain ATCC 38327)</name>
    <name type="common">Allomyces javanicus var. macrogynus</name>
    <dbReference type="NCBI Taxonomy" id="578462"/>
    <lineage>
        <taxon>Eukaryota</taxon>
        <taxon>Fungi</taxon>
        <taxon>Fungi incertae sedis</taxon>
        <taxon>Blastocladiomycota</taxon>
        <taxon>Blastocladiomycetes</taxon>
        <taxon>Blastocladiales</taxon>
        <taxon>Blastocladiaceae</taxon>
        <taxon>Allomyces</taxon>
    </lineage>
</organism>
<reference evidence="3 4" key="1">
    <citation type="submission" date="2009-11" db="EMBL/GenBank/DDBJ databases">
        <title>Annotation of Allomyces macrogynus ATCC 38327.</title>
        <authorList>
            <consortium name="The Broad Institute Genome Sequencing Platform"/>
            <person name="Russ C."/>
            <person name="Cuomo C."/>
            <person name="Burger G."/>
            <person name="Gray M.W."/>
            <person name="Holland P.W.H."/>
            <person name="King N."/>
            <person name="Lang F.B.F."/>
            <person name="Roger A.J."/>
            <person name="Ruiz-Trillo I."/>
            <person name="Young S.K."/>
            <person name="Zeng Q."/>
            <person name="Gargeya S."/>
            <person name="Fitzgerald M."/>
            <person name="Haas B."/>
            <person name="Abouelleil A."/>
            <person name="Alvarado L."/>
            <person name="Arachchi H.M."/>
            <person name="Berlin A."/>
            <person name="Chapman S.B."/>
            <person name="Gearin G."/>
            <person name="Goldberg J."/>
            <person name="Griggs A."/>
            <person name="Gujja S."/>
            <person name="Hansen M."/>
            <person name="Heiman D."/>
            <person name="Howarth C."/>
            <person name="Larimer J."/>
            <person name="Lui A."/>
            <person name="MacDonald P.J.P."/>
            <person name="McCowen C."/>
            <person name="Montmayeur A."/>
            <person name="Murphy C."/>
            <person name="Neiman D."/>
            <person name="Pearson M."/>
            <person name="Priest M."/>
            <person name="Roberts A."/>
            <person name="Saif S."/>
            <person name="Shea T."/>
            <person name="Sisk P."/>
            <person name="Stolte C."/>
            <person name="Sykes S."/>
            <person name="Wortman J."/>
            <person name="Nusbaum C."/>
            <person name="Birren B."/>
        </authorList>
    </citation>
    <scope>NUCLEOTIDE SEQUENCE [LARGE SCALE GENOMIC DNA]</scope>
    <source>
        <strain evidence="3 4">ATCC 38327</strain>
    </source>
</reference>
<reference evidence="4" key="2">
    <citation type="submission" date="2009-11" db="EMBL/GenBank/DDBJ databases">
        <title>The Genome Sequence of Allomyces macrogynus strain ATCC 38327.</title>
        <authorList>
            <consortium name="The Broad Institute Genome Sequencing Platform"/>
            <person name="Russ C."/>
            <person name="Cuomo C."/>
            <person name="Shea T."/>
            <person name="Young S.K."/>
            <person name="Zeng Q."/>
            <person name="Koehrsen M."/>
            <person name="Haas B."/>
            <person name="Borodovsky M."/>
            <person name="Guigo R."/>
            <person name="Alvarado L."/>
            <person name="Berlin A."/>
            <person name="Borenstein D."/>
            <person name="Chen Z."/>
            <person name="Engels R."/>
            <person name="Freedman E."/>
            <person name="Gellesch M."/>
            <person name="Goldberg J."/>
            <person name="Griggs A."/>
            <person name="Gujja S."/>
            <person name="Heiman D."/>
            <person name="Hepburn T."/>
            <person name="Howarth C."/>
            <person name="Jen D."/>
            <person name="Larson L."/>
            <person name="Lewis B."/>
            <person name="Mehta T."/>
            <person name="Park D."/>
            <person name="Pearson M."/>
            <person name="Roberts A."/>
            <person name="Saif S."/>
            <person name="Shenoy N."/>
            <person name="Sisk P."/>
            <person name="Stolte C."/>
            <person name="Sykes S."/>
            <person name="Walk T."/>
            <person name="White J."/>
            <person name="Yandava C."/>
            <person name="Burger G."/>
            <person name="Gray M.W."/>
            <person name="Holland P.W.H."/>
            <person name="King N."/>
            <person name="Lang F.B.F."/>
            <person name="Roger A.J."/>
            <person name="Ruiz-Trillo I."/>
            <person name="Lander E."/>
            <person name="Nusbaum C."/>
        </authorList>
    </citation>
    <scope>NUCLEOTIDE SEQUENCE [LARGE SCALE GENOMIC DNA]</scope>
    <source>
        <strain evidence="4">ATCC 38327</strain>
    </source>
</reference>
<feature type="chain" id="PRO_5005547916" description="Neurochondrin" evidence="2">
    <location>
        <begin position="28"/>
        <end position="306"/>
    </location>
</feature>
<gene>
    <name evidence="3" type="ORF">AMAG_18382</name>
</gene>
<sequence>MPQEPELRVTVGLLAVVRVACMLLAESDESEVAAATYGVGPLLVRLLEREELAPAPVAPFIAPCLARVTADLEVTRAYVREWGGYTAVVRCLEREKWWDAGEWTVVTHLASVVLNVVLLGAHVPEPTGEKEDGASKAGSSSSRATPPAATTATTIDLGADAERILPRVNLARLTKALTDPAEQVGAAQAIGTTLAYIVAALRHGRFTRTPVDAAQTAAAVLEAAIAYMALVAVATDVLWVEVGELVHLVDASVADLVKVWAGVVGKAVPATVEKVKLLVPCAVDAVGRHGEEMGELVMAKWLLGKK</sequence>
<feature type="compositionally biased region" description="Low complexity" evidence="1">
    <location>
        <begin position="135"/>
        <end position="150"/>
    </location>
</feature>
<evidence type="ECO:0000256" key="2">
    <source>
        <dbReference type="SAM" id="SignalP"/>
    </source>
</evidence>
<keyword evidence="4" id="KW-1185">Reference proteome</keyword>
<protein>
    <recommendedName>
        <fullName evidence="5">Neurochondrin</fullName>
    </recommendedName>
</protein>
<feature type="signal peptide" evidence="2">
    <location>
        <begin position="1"/>
        <end position="27"/>
    </location>
</feature>
<accession>A0A0L0S6X0</accession>
<keyword evidence="2" id="KW-0732">Signal</keyword>
<name>A0A0L0S6X0_ALLM3</name>
<dbReference type="VEuPathDB" id="FungiDB:AMAG_18382"/>
<evidence type="ECO:0000313" key="4">
    <source>
        <dbReference type="Proteomes" id="UP000054350"/>
    </source>
</evidence>